<dbReference type="EMBL" id="JAPUUL010000615">
    <property type="protein sequence ID" value="KAJ8129966.1"/>
    <property type="molecule type" value="Genomic_DNA"/>
</dbReference>
<comment type="caution">
    <text evidence="1">The sequence shown here is derived from an EMBL/GenBank/DDBJ whole genome shotgun (WGS) entry which is preliminary data.</text>
</comment>
<sequence length="387" mass="42535">MSSTVSDSDSDSDSYTRTGDIPPTIFTSDSDSDVGITAQPAIMTWRTPDGKDQCLSRLNLDLHYDRNNNGAFFKLRAAVALKSSPRSSTTAVWLFIHPERIRALVLNTSPRTKEARILGPGTVCLNFELSRLPVLVVPKEPLTARNPASGSLLDSLRAAVQQANFSVYAQIPRRNLSLQKLVALCSAASRNELKSTIAHSDTISVYGGSGGDTIEGDSLLCPGSTADSEGYGSAIEPLVGKPPSYSEVPPGPPPAAVVPGPYKRRRLSSPGPQPTLAHLDRKYIEQICSHMLGNKLEQLTHDVNKNLRDLEKRVTKYIDEQLIFLRNETREYVEQKTEEECSSVRLEIEDYREPLITLGYMKREELVSRSPSNVTYGGILNIYGGTR</sequence>
<name>A0ACC2JR41_9PEZI</name>
<dbReference type="Proteomes" id="UP001153332">
    <property type="component" value="Unassembled WGS sequence"/>
</dbReference>
<keyword evidence="2" id="KW-1185">Reference proteome</keyword>
<evidence type="ECO:0000313" key="2">
    <source>
        <dbReference type="Proteomes" id="UP001153332"/>
    </source>
</evidence>
<protein>
    <submittedName>
        <fullName evidence="1">Uncharacterized protein</fullName>
    </submittedName>
</protein>
<organism evidence="1 2">
    <name type="scientific">Lasiodiplodia mahajangana</name>
    <dbReference type="NCBI Taxonomy" id="1108764"/>
    <lineage>
        <taxon>Eukaryota</taxon>
        <taxon>Fungi</taxon>
        <taxon>Dikarya</taxon>
        <taxon>Ascomycota</taxon>
        <taxon>Pezizomycotina</taxon>
        <taxon>Dothideomycetes</taxon>
        <taxon>Dothideomycetes incertae sedis</taxon>
        <taxon>Botryosphaeriales</taxon>
        <taxon>Botryosphaeriaceae</taxon>
        <taxon>Lasiodiplodia</taxon>
    </lineage>
</organism>
<proteinExistence type="predicted"/>
<evidence type="ECO:0000313" key="1">
    <source>
        <dbReference type="EMBL" id="KAJ8129966.1"/>
    </source>
</evidence>
<reference evidence="1" key="1">
    <citation type="submission" date="2022-12" db="EMBL/GenBank/DDBJ databases">
        <title>Genome Sequence of Lasiodiplodia mahajangana.</title>
        <authorList>
            <person name="Buettner E."/>
        </authorList>
    </citation>
    <scope>NUCLEOTIDE SEQUENCE</scope>
    <source>
        <strain evidence="1">VT137</strain>
    </source>
</reference>
<gene>
    <name evidence="1" type="ORF">O1611_g3665</name>
</gene>
<accession>A0ACC2JR41</accession>